<proteinExistence type="predicted"/>
<dbReference type="KEGG" id="tep:TepRe1_1317"/>
<name>F4LUD3_TEPAE</name>
<evidence type="ECO:0000313" key="2">
    <source>
        <dbReference type="Proteomes" id="UP000010802"/>
    </source>
</evidence>
<dbReference type="Proteomes" id="UP000010802">
    <property type="component" value="Chromosome"/>
</dbReference>
<dbReference type="HOGENOM" id="CLU_2738675_0_0_9"/>
<dbReference type="PATRIC" id="fig|1209989.3.peg.1608"/>
<dbReference type="STRING" id="1209989.TepRe1_1317"/>
<accession>L0S140</accession>
<dbReference type="KEGG" id="tae:TepiRe1_1429"/>
<dbReference type="RefSeq" id="WP_013778386.1">
    <property type="nucleotide sequence ID" value="NC_015519.1"/>
</dbReference>
<evidence type="ECO:0000313" key="1">
    <source>
        <dbReference type="EMBL" id="CCP26169.1"/>
    </source>
</evidence>
<organism evidence="1 2">
    <name type="scientific">Tepidanaerobacter acetatoxydans (strain DSM 21804 / JCM 16047 / Re1)</name>
    <dbReference type="NCBI Taxonomy" id="1209989"/>
    <lineage>
        <taxon>Bacteria</taxon>
        <taxon>Bacillati</taxon>
        <taxon>Bacillota</taxon>
        <taxon>Clostridia</taxon>
        <taxon>Thermosediminibacterales</taxon>
        <taxon>Tepidanaerobacteraceae</taxon>
        <taxon>Tepidanaerobacter</taxon>
    </lineage>
</organism>
<protein>
    <submittedName>
        <fullName evidence="1">Uncharacterized protein</fullName>
    </submittedName>
</protein>
<reference evidence="2" key="1">
    <citation type="journal article" date="2013" name="Genome Announc.">
        <title>First genome sequence of a syntrophic acetate-oxidizing bacterium, Tepidanaerobacter acetatoxydans strain Re1.</title>
        <authorList>
            <person name="Manzoor S."/>
            <person name="Bongcam-Rudloff E."/>
            <person name="Schnurer A."/>
            <person name="Muller B."/>
        </authorList>
    </citation>
    <scope>NUCLEOTIDE SEQUENCE [LARGE SCALE GENOMIC DNA]</scope>
    <source>
        <strain evidence="2">Re1</strain>
    </source>
</reference>
<keyword evidence="2" id="KW-1185">Reference proteome</keyword>
<dbReference type="eggNOG" id="COG2720">
    <property type="taxonomic scope" value="Bacteria"/>
</dbReference>
<sequence>MALEIILLFNCQRPGNAGYVVNLWKRYANEKNEHKVLISSDTYNPTPTLLYVGEKVKEITDDKNINATIIP</sequence>
<dbReference type="AlphaFoldDB" id="F4LUD3"/>
<accession>F4LUD3</accession>
<gene>
    <name evidence="1" type="ordered locus">TEPIRE1_1429</name>
</gene>
<dbReference type="EMBL" id="HF563609">
    <property type="protein sequence ID" value="CCP26169.1"/>
    <property type="molecule type" value="Genomic_DNA"/>
</dbReference>